<gene>
    <name evidence="2" type="ORF">RCL2_000244500</name>
</gene>
<keyword evidence="1" id="KW-1133">Transmembrane helix</keyword>
<feature type="transmembrane region" description="Helical" evidence="1">
    <location>
        <begin position="51"/>
        <end position="70"/>
    </location>
</feature>
<comment type="caution">
    <text evidence="2">The sequence shown here is derived from an EMBL/GenBank/DDBJ whole genome shotgun (WGS) entry which is preliminary data.</text>
</comment>
<reference evidence="2" key="1">
    <citation type="submission" date="2019-10" db="EMBL/GenBank/DDBJ databases">
        <title>Conservation and host-specific expression of non-tandemly repeated heterogenous ribosome RNA gene in arbuscular mycorrhizal fungi.</title>
        <authorList>
            <person name="Maeda T."/>
            <person name="Kobayashi Y."/>
            <person name="Nakagawa T."/>
            <person name="Ezawa T."/>
            <person name="Yamaguchi K."/>
            <person name="Bino T."/>
            <person name="Nishimoto Y."/>
            <person name="Shigenobu S."/>
            <person name="Kawaguchi M."/>
        </authorList>
    </citation>
    <scope>NUCLEOTIDE SEQUENCE</scope>
    <source>
        <strain evidence="2">HR1</strain>
    </source>
</reference>
<keyword evidence="1" id="KW-0812">Transmembrane</keyword>
<evidence type="ECO:0000256" key="1">
    <source>
        <dbReference type="SAM" id="Phobius"/>
    </source>
</evidence>
<evidence type="ECO:0000313" key="3">
    <source>
        <dbReference type="Proteomes" id="UP000615446"/>
    </source>
</evidence>
<protein>
    <submittedName>
        <fullName evidence="2">Uncharacterized protein</fullName>
    </submittedName>
</protein>
<evidence type="ECO:0000313" key="2">
    <source>
        <dbReference type="EMBL" id="GES74990.1"/>
    </source>
</evidence>
<name>A0A8H3QBX6_9GLOM</name>
<dbReference type="EMBL" id="BLAL01000013">
    <property type="protein sequence ID" value="GES74990.1"/>
    <property type="molecule type" value="Genomic_DNA"/>
</dbReference>
<keyword evidence="1" id="KW-0472">Membrane</keyword>
<dbReference type="Proteomes" id="UP000615446">
    <property type="component" value="Unassembled WGS sequence"/>
</dbReference>
<organism evidence="2 3">
    <name type="scientific">Rhizophagus clarus</name>
    <dbReference type="NCBI Taxonomy" id="94130"/>
    <lineage>
        <taxon>Eukaryota</taxon>
        <taxon>Fungi</taxon>
        <taxon>Fungi incertae sedis</taxon>
        <taxon>Mucoromycota</taxon>
        <taxon>Glomeromycotina</taxon>
        <taxon>Glomeromycetes</taxon>
        <taxon>Glomerales</taxon>
        <taxon>Glomeraceae</taxon>
        <taxon>Rhizophagus</taxon>
    </lineage>
</organism>
<proteinExistence type="predicted"/>
<accession>A0A8H3QBX6</accession>
<dbReference type="AlphaFoldDB" id="A0A8H3QBX6"/>
<sequence length="75" mass="9111">MQENCERIVLKNTIPVSISKFGKNSGRILNSCFTFPNDSKRFYPIPREQDFLFFFTSLVVLIFFYEFYFVRFRLF</sequence>